<evidence type="ECO:0008006" key="3">
    <source>
        <dbReference type="Google" id="ProtNLM"/>
    </source>
</evidence>
<dbReference type="AlphaFoldDB" id="A0A832Q7G1"/>
<dbReference type="EMBL" id="DUTP01000001">
    <property type="protein sequence ID" value="HHX99164.1"/>
    <property type="molecule type" value="Genomic_DNA"/>
</dbReference>
<proteinExistence type="predicted"/>
<dbReference type="Proteomes" id="UP000576550">
    <property type="component" value="Unassembled WGS sequence"/>
</dbReference>
<accession>A0A832Q7G1</accession>
<sequence length="169" mass="19753">MRKVVSKTKSLKAIRKPKLSKIELRKLRDTPLHKRIGLNLEDYENRDILKTEEKDFTQKFTDLGYTITWINRAQPSPKGGYIPTKDFIWNGIEWELKRPAKQSYGSISGLIKRGVISGKKYYIIDLKGASLERKVAEQLSMYNKRNRGKEISRLLIFDREGLKEIILKK</sequence>
<evidence type="ECO:0000313" key="2">
    <source>
        <dbReference type="Proteomes" id="UP000576550"/>
    </source>
</evidence>
<name>A0A832Q7G1_9BACT</name>
<protein>
    <recommendedName>
        <fullName evidence="3">tRNA nuclease CdiA C-terminal domain-containing protein</fullName>
    </recommendedName>
</protein>
<organism evidence="1 2">
    <name type="scientific">Candidatus Dojkabacteria bacterium</name>
    <dbReference type="NCBI Taxonomy" id="2099670"/>
    <lineage>
        <taxon>Bacteria</taxon>
        <taxon>Candidatus Dojkabacteria</taxon>
    </lineage>
</organism>
<comment type="caution">
    <text evidence="1">The sequence shown here is derived from an EMBL/GenBank/DDBJ whole genome shotgun (WGS) entry which is preliminary data.</text>
</comment>
<gene>
    <name evidence="1" type="ORF">GX533_00545</name>
</gene>
<dbReference type="Gene3D" id="3.40.1350.120">
    <property type="match status" value="1"/>
</dbReference>
<evidence type="ECO:0000313" key="1">
    <source>
        <dbReference type="EMBL" id="HHX99164.1"/>
    </source>
</evidence>
<reference evidence="1 2" key="1">
    <citation type="journal article" date="2020" name="Biotechnol. Biofuels">
        <title>New insights from the biogas microbiome by comprehensive genome-resolved metagenomics of nearly 1600 species originating from multiple anaerobic digesters.</title>
        <authorList>
            <person name="Campanaro S."/>
            <person name="Treu L."/>
            <person name="Rodriguez-R L.M."/>
            <person name="Kovalovszki A."/>
            <person name="Ziels R.M."/>
            <person name="Maus I."/>
            <person name="Zhu X."/>
            <person name="Kougias P.G."/>
            <person name="Basile A."/>
            <person name="Luo G."/>
            <person name="Schluter A."/>
            <person name="Konstantinidis K.T."/>
            <person name="Angelidaki I."/>
        </authorList>
    </citation>
    <scope>NUCLEOTIDE SEQUENCE [LARGE SCALE GENOMIC DNA]</scope>
    <source>
        <strain evidence="1">AS05jafATM_89</strain>
    </source>
</reference>